<proteinExistence type="predicted"/>
<organism evidence="1 2">
    <name type="scientific">Vararia minispora EC-137</name>
    <dbReference type="NCBI Taxonomy" id="1314806"/>
    <lineage>
        <taxon>Eukaryota</taxon>
        <taxon>Fungi</taxon>
        <taxon>Dikarya</taxon>
        <taxon>Basidiomycota</taxon>
        <taxon>Agaricomycotina</taxon>
        <taxon>Agaricomycetes</taxon>
        <taxon>Russulales</taxon>
        <taxon>Lachnocladiaceae</taxon>
        <taxon>Vararia</taxon>
    </lineage>
</organism>
<protein>
    <submittedName>
        <fullName evidence="1">Uncharacterized protein</fullName>
    </submittedName>
</protein>
<reference evidence="1" key="1">
    <citation type="submission" date="2021-02" db="EMBL/GenBank/DDBJ databases">
        <authorList>
            <consortium name="DOE Joint Genome Institute"/>
            <person name="Ahrendt S."/>
            <person name="Looney B.P."/>
            <person name="Miyauchi S."/>
            <person name="Morin E."/>
            <person name="Drula E."/>
            <person name="Courty P.E."/>
            <person name="Chicoki N."/>
            <person name="Fauchery L."/>
            <person name="Kohler A."/>
            <person name="Kuo A."/>
            <person name="Labutti K."/>
            <person name="Pangilinan J."/>
            <person name="Lipzen A."/>
            <person name="Riley R."/>
            <person name="Andreopoulos W."/>
            <person name="He G."/>
            <person name="Johnson J."/>
            <person name="Barry K.W."/>
            <person name="Grigoriev I.V."/>
            <person name="Nagy L."/>
            <person name="Hibbett D."/>
            <person name="Henrissat B."/>
            <person name="Matheny P.B."/>
            <person name="Labbe J."/>
            <person name="Martin F."/>
        </authorList>
    </citation>
    <scope>NUCLEOTIDE SEQUENCE</scope>
    <source>
        <strain evidence="1">EC-137</strain>
    </source>
</reference>
<dbReference type="EMBL" id="MU273926">
    <property type="protein sequence ID" value="KAI0027347.1"/>
    <property type="molecule type" value="Genomic_DNA"/>
</dbReference>
<sequence length="256" mass="27705">MRDLSIEVAQIVALVVCIVLYVPAFITAIWCALAILDVGPSSPRHRILLVLTLLLFATSTVHLVLEVLFVMHAFVWYRGPGGASGAVNQVSYPLNAAKGVPLALQVFTGDSILLLRCHMLWNRNWRIAAGLSVLLAGTLGIFIFVVISEFDTDKFGFIGANSIFPVCLAVSSIQNIAASGLIWWKMQSILSKSLPLQGLNDRERQLRDAIVMILESGAVYTVSSVTYLIVTIVGSNISRFMPAAVCPIASCLFVVG</sequence>
<evidence type="ECO:0000313" key="2">
    <source>
        <dbReference type="Proteomes" id="UP000814128"/>
    </source>
</evidence>
<dbReference type="Proteomes" id="UP000814128">
    <property type="component" value="Unassembled WGS sequence"/>
</dbReference>
<accession>A0ACB8Q6P2</accession>
<name>A0ACB8Q6P2_9AGAM</name>
<gene>
    <name evidence="1" type="ORF">K488DRAFT_90968</name>
</gene>
<keyword evidence="2" id="KW-1185">Reference proteome</keyword>
<reference evidence="1" key="2">
    <citation type="journal article" date="2022" name="New Phytol.">
        <title>Evolutionary transition to the ectomycorrhizal habit in the genomes of a hyperdiverse lineage of mushroom-forming fungi.</title>
        <authorList>
            <person name="Looney B."/>
            <person name="Miyauchi S."/>
            <person name="Morin E."/>
            <person name="Drula E."/>
            <person name="Courty P.E."/>
            <person name="Kohler A."/>
            <person name="Kuo A."/>
            <person name="LaButti K."/>
            <person name="Pangilinan J."/>
            <person name="Lipzen A."/>
            <person name="Riley R."/>
            <person name="Andreopoulos W."/>
            <person name="He G."/>
            <person name="Johnson J."/>
            <person name="Nolan M."/>
            <person name="Tritt A."/>
            <person name="Barry K.W."/>
            <person name="Grigoriev I.V."/>
            <person name="Nagy L.G."/>
            <person name="Hibbett D."/>
            <person name="Henrissat B."/>
            <person name="Matheny P.B."/>
            <person name="Labbe J."/>
            <person name="Martin F.M."/>
        </authorList>
    </citation>
    <scope>NUCLEOTIDE SEQUENCE</scope>
    <source>
        <strain evidence="1">EC-137</strain>
    </source>
</reference>
<comment type="caution">
    <text evidence="1">The sequence shown here is derived from an EMBL/GenBank/DDBJ whole genome shotgun (WGS) entry which is preliminary data.</text>
</comment>
<evidence type="ECO:0000313" key="1">
    <source>
        <dbReference type="EMBL" id="KAI0027347.1"/>
    </source>
</evidence>